<feature type="compositionally biased region" description="Basic and acidic residues" evidence="2">
    <location>
        <begin position="257"/>
        <end position="277"/>
    </location>
</feature>
<proteinExistence type="predicted"/>
<protein>
    <recommendedName>
        <fullName evidence="3">WW domain-containing protein</fullName>
    </recommendedName>
</protein>
<keyword evidence="1" id="KW-0175">Coiled coil</keyword>
<dbReference type="Gene3D" id="3.30.1470.10">
    <property type="entry name" value="Photosystem I PsaD, reaction center subunit II"/>
    <property type="match status" value="1"/>
</dbReference>
<feature type="compositionally biased region" description="Polar residues" evidence="2">
    <location>
        <begin position="1221"/>
        <end position="1232"/>
    </location>
</feature>
<keyword evidence="5" id="KW-1185">Reference proteome</keyword>
<dbReference type="SUPFAM" id="SSF51045">
    <property type="entry name" value="WW domain"/>
    <property type="match status" value="1"/>
</dbReference>
<dbReference type="InterPro" id="IPR001202">
    <property type="entry name" value="WW_dom"/>
</dbReference>
<evidence type="ECO:0000256" key="2">
    <source>
        <dbReference type="SAM" id="MobiDB-lite"/>
    </source>
</evidence>
<dbReference type="CDD" id="cd00201">
    <property type="entry name" value="WW"/>
    <property type="match status" value="1"/>
</dbReference>
<evidence type="ECO:0000259" key="3">
    <source>
        <dbReference type="PROSITE" id="PS50020"/>
    </source>
</evidence>
<feature type="compositionally biased region" description="Basic and acidic residues" evidence="2">
    <location>
        <begin position="1373"/>
        <end position="1382"/>
    </location>
</feature>
<feature type="region of interest" description="Disordered" evidence="2">
    <location>
        <begin position="101"/>
        <end position="223"/>
    </location>
</feature>
<feature type="region of interest" description="Disordered" evidence="2">
    <location>
        <begin position="1363"/>
        <end position="1410"/>
    </location>
</feature>
<dbReference type="InParanoid" id="A0A2J7RS88"/>
<organism evidence="4 5">
    <name type="scientific">Cryptotermes secundus</name>
    <dbReference type="NCBI Taxonomy" id="105785"/>
    <lineage>
        <taxon>Eukaryota</taxon>
        <taxon>Metazoa</taxon>
        <taxon>Ecdysozoa</taxon>
        <taxon>Arthropoda</taxon>
        <taxon>Hexapoda</taxon>
        <taxon>Insecta</taxon>
        <taxon>Pterygota</taxon>
        <taxon>Neoptera</taxon>
        <taxon>Polyneoptera</taxon>
        <taxon>Dictyoptera</taxon>
        <taxon>Blattodea</taxon>
        <taxon>Blattoidea</taxon>
        <taxon>Termitoidae</taxon>
        <taxon>Kalotermitidae</taxon>
        <taxon>Cryptotermitinae</taxon>
        <taxon>Cryptotermes</taxon>
    </lineage>
</organism>
<dbReference type="STRING" id="105785.A0A2J7RS88"/>
<feature type="region of interest" description="Disordered" evidence="2">
    <location>
        <begin position="395"/>
        <end position="546"/>
    </location>
</feature>
<feature type="compositionally biased region" description="Polar residues" evidence="2">
    <location>
        <begin position="1111"/>
        <end position="1140"/>
    </location>
</feature>
<dbReference type="FunCoup" id="A0A2J7RS88">
    <property type="interactions" value="2"/>
</dbReference>
<dbReference type="OrthoDB" id="6344460at2759"/>
<dbReference type="Proteomes" id="UP000235965">
    <property type="component" value="Unassembled WGS sequence"/>
</dbReference>
<gene>
    <name evidence="4" type="ORF">B7P43_G14536</name>
</gene>
<feature type="compositionally biased region" description="Low complexity" evidence="2">
    <location>
        <begin position="1386"/>
        <end position="1410"/>
    </location>
</feature>
<dbReference type="SMART" id="SM00456">
    <property type="entry name" value="WW"/>
    <property type="match status" value="1"/>
</dbReference>
<dbReference type="InterPro" id="IPR036020">
    <property type="entry name" value="WW_dom_sf"/>
</dbReference>
<feature type="region of interest" description="Disordered" evidence="2">
    <location>
        <begin position="1111"/>
        <end position="1232"/>
    </location>
</feature>
<accession>A0A2J7RS88</accession>
<sequence length="1410" mass="159317">MSCSPSSRTIVCKEVFDENSIPSEEEIRDYALKIGINPDSEPHLLHFARDGLMQALPPGWKPCYDEELGSWYYFNFRSGESRWEHPLDDMYRNLVRRARSESISSAGEEDSKTSAKEDLKSYEEAAPTVPNTQLVPRSLEPLKNSDMLKKGRIQLAPLKKSPALSPLATSSTASPKELQLTPQSSPAGSKNPPGLMNPSRDVSSAPSEVAGRSEPGGISTRIDLCGGHRDAVIKKDIPSPTARIDIDSMDMGSLVKRSEESAVSRKERLLSAQERHPRSMAGRGELTLTGGGSVFLKSKQQKQESPVVASSSPTPGVGISSASDVKLVPSRDQAENLPKSILRGDQQRAITPGKPLWDVDPREMSSEEKQMWRRQELEEERKSVRFNLEQELDIRFNLSDLSDHDGEEQEEEDDEGEDWNSDEEDPDEERLIAGIKVSDILNLMDASDLEEASAREGTTRNKSHTSVHSLAGSKRQESLISGSQADPELTKHTNRPGIKSVNGTRFTIERVHEHVLLSSSQQSEGNLPPKQPEEVTVTEPDKECDPQYTRNVVSNVIASTDVLSPVISSPHSVAKPKQGSSDVLSDKMVKVVDEISVTKEDGELKRVGNQEVNYKPSAKEGQGQEVQTIVKPAEKTEEAVQKEHQEILEAGQKEYQEQLAGQQKHEDELAIEIQKLEKENEKALQRHREILAQRLEESISRLEIEQQKHLEMLRCQLTRKEEEDEARLKLQLAEKMAAFESDLKTQQENREKCIRENMEASLQELRETLAVEHGAQIQTLKHEEEKIRLQRAEEFEKRLEDDRVLLEQQTSEHAAKFEQELAQKLEKERAQLERAHYEHLQELIRKNELENEATITQLQAELSAHKDELQQAHLKEMTAIDVQIREMRTAKLLELDEATRRNESIEKLKSDMEHKLEQKRLELTTEHEAIVIELKAENALRIEKLKLDLRMEEEQVRREHTERLNELRARLSRELELEQQRLLKPNEQQSDSARQELLESSRVFEKLRCEKRLLEDKYRSLKEKYIRLKTDVKISMERRKRRDAGGTTTGSETERSTSHKAGIAGAVSVDARGRQQAGGSGGSGSAAEKQRCNKKQTAAVEVVSSDNKIVTVEPVSNNNKTATATDPKNWQATAQLSPEQPSGKRGEDSVDSDNISSSVSLQPHKGEKHSDPTDAYNTNNNRRRRQLFGRLKSSSTSRLLQNNNNNNSGSSNNSSGHGETCGNQGDDSSCSPVENLRRQLQKLEDLEDQFPASTHTDTYLRYPFTTDSGQLGSSELEFFRHRIHLERDSVRRAKDFLRAQRTTFQSRQKELKQRQLDGSITARNMLDQLYQEERELTDMEVSLHRTRSLLGEKIIRLRHLEQSLHRASSPRPKSHEKIESTEHATLSDLSSHSGSSGFSSTELGTDIQLG</sequence>
<dbReference type="PROSITE" id="PS50020">
    <property type="entry name" value="WW_DOMAIN_2"/>
    <property type="match status" value="1"/>
</dbReference>
<feature type="region of interest" description="Disordered" evidence="2">
    <location>
        <begin position="1037"/>
        <end position="1063"/>
    </location>
</feature>
<dbReference type="Pfam" id="PF00397">
    <property type="entry name" value="WW"/>
    <property type="match status" value="1"/>
</dbReference>
<feature type="region of interest" description="Disordered" evidence="2">
    <location>
        <begin position="1073"/>
        <end position="1092"/>
    </location>
</feature>
<feature type="compositionally biased region" description="Low complexity" evidence="2">
    <location>
        <begin position="161"/>
        <end position="175"/>
    </location>
</feature>
<feature type="compositionally biased region" description="Basic and acidic residues" evidence="2">
    <location>
        <begin position="109"/>
        <end position="123"/>
    </location>
</feature>
<dbReference type="PANTHER" id="PTHR21715:SF0">
    <property type="entry name" value="RH04127P"/>
    <property type="match status" value="1"/>
</dbReference>
<dbReference type="PANTHER" id="PTHR21715">
    <property type="entry name" value="RH04127P"/>
    <property type="match status" value="1"/>
</dbReference>
<dbReference type="InterPro" id="IPR053233">
    <property type="entry name" value="ABRA-related"/>
</dbReference>
<dbReference type="EMBL" id="NEVH01000267">
    <property type="protein sequence ID" value="PNF43700.1"/>
    <property type="molecule type" value="Genomic_DNA"/>
</dbReference>
<comment type="caution">
    <text evidence="4">The sequence shown here is derived from an EMBL/GenBank/DDBJ whole genome shotgun (WGS) entry which is preliminary data.</text>
</comment>
<feature type="coiled-coil region" evidence="1">
    <location>
        <begin position="782"/>
        <end position="1031"/>
    </location>
</feature>
<feature type="compositionally biased region" description="Low complexity" evidence="2">
    <location>
        <begin position="1193"/>
        <end position="1215"/>
    </location>
</feature>
<feature type="region of interest" description="Disordered" evidence="2">
    <location>
        <begin position="257"/>
        <end position="380"/>
    </location>
</feature>
<feature type="compositionally biased region" description="Acidic residues" evidence="2">
    <location>
        <begin position="405"/>
        <end position="428"/>
    </location>
</feature>
<feature type="compositionally biased region" description="Basic and acidic residues" evidence="2">
    <location>
        <begin position="357"/>
        <end position="380"/>
    </location>
</feature>
<evidence type="ECO:0000313" key="5">
    <source>
        <dbReference type="Proteomes" id="UP000235965"/>
    </source>
</evidence>
<feature type="domain" description="WW" evidence="3">
    <location>
        <begin position="54"/>
        <end position="88"/>
    </location>
</feature>
<evidence type="ECO:0000256" key="1">
    <source>
        <dbReference type="SAM" id="Coils"/>
    </source>
</evidence>
<dbReference type="PROSITE" id="PS01159">
    <property type="entry name" value="WW_DOMAIN_1"/>
    <property type="match status" value="1"/>
</dbReference>
<feature type="coiled-coil region" evidence="1">
    <location>
        <begin position="659"/>
        <end position="756"/>
    </location>
</feature>
<reference evidence="4 5" key="1">
    <citation type="submission" date="2017-12" db="EMBL/GenBank/DDBJ databases">
        <title>Hemimetabolous genomes reveal molecular basis of termite eusociality.</title>
        <authorList>
            <person name="Harrison M.C."/>
            <person name="Jongepier E."/>
            <person name="Robertson H.M."/>
            <person name="Arning N."/>
            <person name="Bitard-Feildel T."/>
            <person name="Chao H."/>
            <person name="Childers C.P."/>
            <person name="Dinh H."/>
            <person name="Doddapaneni H."/>
            <person name="Dugan S."/>
            <person name="Gowin J."/>
            <person name="Greiner C."/>
            <person name="Han Y."/>
            <person name="Hu H."/>
            <person name="Hughes D.S.T."/>
            <person name="Huylmans A.-K."/>
            <person name="Kemena C."/>
            <person name="Kremer L.P.M."/>
            <person name="Lee S.L."/>
            <person name="Lopez-Ezquerra A."/>
            <person name="Mallet L."/>
            <person name="Monroy-Kuhn J.M."/>
            <person name="Moser A."/>
            <person name="Murali S.C."/>
            <person name="Muzny D.M."/>
            <person name="Otani S."/>
            <person name="Piulachs M.-D."/>
            <person name="Poelchau M."/>
            <person name="Qu J."/>
            <person name="Schaub F."/>
            <person name="Wada-Katsumata A."/>
            <person name="Worley K.C."/>
            <person name="Xie Q."/>
            <person name="Ylla G."/>
            <person name="Poulsen M."/>
            <person name="Gibbs R.A."/>
            <person name="Schal C."/>
            <person name="Richards S."/>
            <person name="Belles X."/>
            <person name="Korb J."/>
            <person name="Bornberg-Bauer E."/>
        </authorList>
    </citation>
    <scope>NUCLEOTIDE SEQUENCE [LARGE SCALE GENOMIC DNA]</scope>
    <source>
        <tissue evidence="4">Whole body</tissue>
    </source>
</reference>
<evidence type="ECO:0000313" key="4">
    <source>
        <dbReference type="EMBL" id="PNF43700.1"/>
    </source>
</evidence>
<name>A0A2J7RS88_9NEOP</name>